<gene>
    <name evidence="2" type="ORF">FYJ58_11895</name>
</gene>
<dbReference type="EMBL" id="VUMT01000022">
    <property type="protein sequence ID" value="MSS64571.1"/>
    <property type="molecule type" value="Genomic_DNA"/>
</dbReference>
<dbReference type="Proteomes" id="UP000482209">
    <property type="component" value="Unassembled WGS sequence"/>
</dbReference>
<comment type="caution">
    <text evidence="2">The sequence shown here is derived from an EMBL/GenBank/DDBJ whole genome shotgun (WGS) entry which is preliminary data.</text>
</comment>
<organism evidence="2 3">
    <name type="scientific">Velocimicrobium porci</name>
    <dbReference type="NCBI Taxonomy" id="2606634"/>
    <lineage>
        <taxon>Bacteria</taxon>
        <taxon>Bacillati</taxon>
        <taxon>Bacillota</taxon>
        <taxon>Clostridia</taxon>
        <taxon>Lachnospirales</taxon>
        <taxon>Lachnospiraceae</taxon>
        <taxon>Velocimicrobium</taxon>
    </lineage>
</organism>
<proteinExistence type="predicted"/>
<reference evidence="2 3" key="1">
    <citation type="submission" date="2019-08" db="EMBL/GenBank/DDBJ databases">
        <title>In-depth cultivation of the pig gut microbiome towards novel bacterial diversity and tailored functional studies.</title>
        <authorList>
            <person name="Wylensek D."/>
            <person name="Hitch T.C.A."/>
            <person name="Clavel T."/>
        </authorList>
    </citation>
    <scope>NUCLEOTIDE SEQUENCE [LARGE SCALE GENOMIC DNA]</scope>
    <source>
        <strain evidence="2 3">WCA-693-APC-MOT-I</strain>
    </source>
</reference>
<keyword evidence="3" id="KW-1185">Reference proteome</keyword>
<evidence type="ECO:0000313" key="3">
    <source>
        <dbReference type="Proteomes" id="UP000482209"/>
    </source>
</evidence>
<evidence type="ECO:0000313" key="2">
    <source>
        <dbReference type="EMBL" id="MSS64571.1"/>
    </source>
</evidence>
<evidence type="ECO:0000256" key="1">
    <source>
        <dbReference type="SAM" id="MobiDB-lite"/>
    </source>
</evidence>
<dbReference type="AlphaFoldDB" id="A0A6L5Y1H2"/>
<dbReference type="RefSeq" id="WP_154519965.1">
    <property type="nucleotide sequence ID" value="NZ_VUMT01000022.1"/>
</dbReference>
<protein>
    <submittedName>
        <fullName evidence="2">Uncharacterized protein</fullName>
    </submittedName>
</protein>
<name>A0A6L5Y1H2_9FIRM</name>
<feature type="region of interest" description="Disordered" evidence="1">
    <location>
        <begin position="44"/>
        <end position="64"/>
    </location>
</feature>
<sequence length="64" mass="7414">MTVYELILLLIKCNPNAKVVTSRNYEHIGEYHTIKRAYEISNDTESESKSGFVYLKEEESANDE</sequence>
<accession>A0A6L5Y1H2</accession>
<feature type="compositionally biased region" description="Basic and acidic residues" evidence="1">
    <location>
        <begin position="55"/>
        <end position="64"/>
    </location>
</feature>